<feature type="compositionally biased region" description="Polar residues" evidence="1">
    <location>
        <begin position="238"/>
        <end position="252"/>
    </location>
</feature>
<dbReference type="AlphaFoldDB" id="A0A0R3S7B5"/>
<protein>
    <submittedName>
        <fullName evidence="4">Rho-GAP domain-containing protein</fullName>
    </submittedName>
</protein>
<evidence type="ECO:0000313" key="3">
    <source>
        <dbReference type="Proteomes" id="UP000050640"/>
    </source>
</evidence>
<dbReference type="Gene3D" id="1.10.555.10">
    <property type="entry name" value="Rho GTPase activation protein"/>
    <property type="match status" value="1"/>
</dbReference>
<dbReference type="STRING" id="1147741.A0A0R3S7B5"/>
<feature type="compositionally biased region" description="Low complexity" evidence="1">
    <location>
        <begin position="1"/>
        <end position="11"/>
    </location>
</feature>
<dbReference type="PROSITE" id="PS50238">
    <property type="entry name" value="RHOGAP"/>
    <property type="match status" value="1"/>
</dbReference>
<dbReference type="GO" id="GO:0005096">
    <property type="term" value="F:GTPase activator activity"/>
    <property type="evidence" value="ECO:0007669"/>
    <property type="project" value="TreeGrafter"/>
</dbReference>
<dbReference type="Proteomes" id="UP000050640">
    <property type="component" value="Unplaced"/>
</dbReference>
<accession>A0A0R3S7B5</accession>
<dbReference type="SUPFAM" id="SSF48350">
    <property type="entry name" value="GTPase activation domain, GAP"/>
    <property type="match status" value="1"/>
</dbReference>
<dbReference type="WBParaSite" id="EEL_0001068701-mRNA-1">
    <property type="protein sequence ID" value="EEL_0001068701-mRNA-1"/>
    <property type="gene ID" value="EEL_0001068701"/>
</dbReference>
<dbReference type="GO" id="GO:0030036">
    <property type="term" value="P:actin cytoskeleton organization"/>
    <property type="evidence" value="ECO:0007669"/>
    <property type="project" value="TreeGrafter"/>
</dbReference>
<feature type="region of interest" description="Disordered" evidence="1">
    <location>
        <begin position="238"/>
        <end position="293"/>
    </location>
</feature>
<dbReference type="InterPro" id="IPR000198">
    <property type="entry name" value="RhoGAP_dom"/>
</dbReference>
<organism evidence="3 4">
    <name type="scientific">Elaeophora elaphi</name>
    <dbReference type="NCBI Taxonomy" id="1147741"/>
    <lineage>
        <taxon>Eukaryota</taxon>
        <taxon>Metazoa</taxon>
        <taxon>Ecdysozoa</taxon>
        <taxon>Nematoda</taxon>
        <taxon>Chromadorea</taxon>
        <taxon>Rhabditida</taxon>
        <taxon>Spirurina</taxon>
        <taxon>Spiruromorpha</taxon>
        <taxon>Filarioidea</taxon>
        <taxon>Onchocercidae</taxon>
        <taxon>Elaeophora</taxon>
    </lineage>
</organism>
<feature type="domain" description="Rho-GAP" evidence="2">
    <location>
        <begin position="416"/>
        <end position="490"/>
    </location>
</feature>
<proteinExistence type="predicted"/>
<dbReference type="PANTHER" id="PTHR12659:SF7">
    <property type="entry name" value="CROSSVEINLESS C, ISOFORM C"/>
    <property type="match status" value="1"/>
</dbReference>
<dbReference type="GO" id="GO:0007165">
    <property type="term" value="P:signal transduction"/>
    <property type="evidence" value="ECO:0007669"/>
    <property type="project" value="InterPro"/>
</dbReference>
<dbReference type="PANTHER" id="PTHR12659">
    <property type="entry name" value="RHO-TYPE GTPASE ACTIVATING PROTEIN"/>
    <property type="match status" value="1"/>
</dbReference>
<feature type="compositionally biased region" description="Low complexity" evidence="1">
    <location>
        <begin position="274"/>
        <end position="285"/>
    </location>
</feature>
<dbReference type="GO" id="GO:0035023">
    <property type="term" value="P:regulation of Rho protein signal transduction"/>
    <property type="evidence" value="ECO:0007669"/>
    <property type="project" value="TreeGrafter"/>
</dbReference>
<evidence type="ECO:0000313" key="4">
    <source>
        <dbReference type="WBParaSite" id="EEL_0001068701-mRNA-1"/>
    </source>
</evidence>
<sequence>MRQQQQQQQQQPMMPDCGATSAQYNSDSSSRMRARFLGASNRRMGMVLDSTGPSALMSNQSRNESLCRNKTRDMSCDPALIRGLPHHDRNTRIYDRVAQDLCSDTVEYANPRHGSGDLDATYYDRRSGMIRNERPSSSSQHCYANSTSFSSLLRSGLQFSGDVLSDSSLNYDELRGLPRQNMECDRDRSVAPEQSYARSRLVVNADGYYEHIPSDEIDGRSGKRLGCGSSSLSFNTVRGMSAQRSHSSLESSGNDDDLVTRQHRSAAGERRDSGVGSSLSRSPSGPTTQRQRNSLLYTTLYHREMKSKHLSPTSMNAFRSDFNETFISDANLPHCMDALSVGEMQQIRKLAFLKLSVMIETYAGSSIRIGVVADSNSSGRVCKSWAVHKFIRRMRNNDTINSNSKPTGSELSTFGLPLTIIQSRSGFALPRFVLEMMHFLRIAAPDTVGIFRKSGVRSRISELRMLCDVTPEAEVFTDGKLDSSQVFITL</sequence>
<evidence type="ECO:0000259" key="2">
    <source>
        <dbReference type="PROSITE" id="PS50238"/>
    </source>
</evidence>
<feature type="region of interest" description="Disordered" evidence="1">
    <location>
        <begin position="1"/>
        <end position="30"/>
    </location>
</feature>
<feature type="compositionally biased region" description="Polar residues" evidence="1">
    <location>
        <begin position="20"/>
        <end position="30"/>
    </location>
</feature>
<name>A0A0R3S7B5_9BILA</name>
<reference evidence="4" key="1">
    <citation type="submission" date="2017-02" db="UniProtKB">
        <authorList>
            <consortium name="WormBaseParasite"/>
        </authorList>
    </citation>
    <scope>IDENTIFICATION</scope>
</reference>
<evidence type="ECO:0000256" key="1">
    <source>
        <dbReference type="SAM" id="MobiDB-lite"/>
    </source>
</evidence>
<dbReference type="InterPro" id="IPR008936">
    <property type="entry name" value="Rho_GTPase_activation_prot"/>
</dbReference>
<keyword evidence="3" id="KW-1185">Reference proteome</keyword>